<name>D8PEB4_9BACT</name>
<sequence length="198" mass="21040">MALVQQNLVPATGDHLVTLDTETNLEWLSLNATANLSYLEVLGGAGGYTTTYGFRYASGQEIGLLWQHAGITKYGVTQVVPFPHSNHVAMETLIELMGGAALYPSITSGSVLVQTQGMMKFRGAGVPTPITPMSVGQLWLFKNNPGGSYADTNPAGNAGKRTPEIASYLVRNRIMPAGSIARRKSATAVNTRSAKKKG</sequence>
<dbReference type="OrthoDB" id="6365843at2"/>
<dbReference type="EMBL" id="FP929003">
    <property type="protein sequence ID" value="CBK41573.1"/>
    <property type="molecule type" value="Genomic_DNA"/>
</dbReference>
<dbReference type="KEGG" id="nde:NIDE1845"/>
<evidence type="ECO:0000313" key="1">
    <source>
        <dbReference type="EMBL" id="CBK41573.1"/>
    </source>
</evidence>
<dbReference type="Proteomes" id="UP000001660">
    <property type="component" value="Chromosome"/>
</dbReference>
<accession>D8PEB4</accession>
<evidence type="ECO:0000313" key="2">
    <source>
        <dbReference type="Proteomes" id="UP000001660"/>
    </source>
</evidence>
<organism evidence="1 2">
    <name type="scientific">Nitrospira defluvii</name>
    <dbReference type="NCBI Taxonomy" id="330214"/>
    <lineage>
        <taxon>Bacteria</taxon>
        <taxon>Pseudomonadati</taxon>
        <taxon>Nitrospirota</taxon>
        <taxon>Nitrospiria</taxon>
        <taxon>Nitrospirales</taxon>
        <taxon>Nitrospiraceae</taxon>
        <taxon>Nitrospira</taxon>
    </lineage>
</organism>
<dbReference type="AlphaFoldDB" id="D8PEB4"/>
<reference evidence="1 2" key="1">
    <citation type="journal article" date="2010" name="Proc. Natl. Acad. Sci. U.S.A.">
        <title>A Nitrospira metagenome illuminates the physiology and evolution of globally important nitrite-oxidizing bacteria.</title>
        <authorList>
            <person name="Lucker S."/>
            <person name="Wagner M."/>
            <person name="Maixner F."/>
            <person name="Pelletier E."/>
            <person name="Koch H."/>
            <person name="Vacherie B."/>
            <person name="Rattei T."/>
            <person name="Sinninghe Damste J."/>
            <person name="Spieck E."/>
            <person name="Le Paslier D."/>
            <person name="Daims H."/>
        </authorList>
    </citation>
    <scope>NUCLEOTIDE SEQUENCE [LARGE SCALE GENOMIC DNA]</scope>
</reference>
<proteinExistence type="predicted"/>
<keyword evidence="2" id="KW-1185">Reference proteome</keyword>
<gene>
    <name evidence="1" type="ORF">NIDE1845</name>
</gene>
<dbReference type="HOGENOM" id="CLU_1458779_0_0_0"/>
<protein>
    <submittedName>
        <fullName evidence="1">Uncharacterized protein</fullName>
    </submittedName>
</protein>